<protein>
    <submittedName>
        <fullName evidence="3">50S ribosome-binding GTPase</fullName>
    </submittedName>
</protein>
<evidence type="ECO:0000259" key="2">
    <source>
        <dbReference type="Pfam" id="PF01926"/>
    </source>
</evidence>
<dbReference type="EMBL" id="CP079105">
    <property type="protein sequence ID" value="QXQ12550.1"/>
    <property type="molecule type" value="Genomic_DNA"/>
</dbReference>
<gene>
    <name evidence="3" type="ORF">KV203_11260</name>
</gene>
<dbReference type="Proteomes" id="UP000887023">
    <property type="component" value="Chromosome"/>
</dbReference>
<keyword evidence="1" id="KW-1133">Transmembrane helix</keyword>
<dbReference type="InterPro" id="IPR027417">
    <property type="entry name" value="P-loop_NTPase"/>
</dbReference>
<name>A0ABX8S400_9ACTN</name>
<keyword evidence="1" id="KW-0812">Transmembrane</keyword>
<feature type="transmembrane region" description="Helical" evidence="1">
    <location>
        <begin position="444"/>
        <end position="467"/>
    </location>
</feature>
<sequence length="554" mass="58645">MKIFGRTEPAHAAVDRDDLRRRTAALGDALEVGGDRLDPVSVAAANDLVHKLDERLAIGAGRTVVALAGATGSGKSSLFNALVGSDVATVGARRPTTSTPTAAVWGAHASAPLLDWLGVGHSHQQPPDGPNAARLDGLLLLDLPDFDSREAANRAEADRVLELCDVFVWVTDPQKYADAVLHDRYLSRLSGHAAVTVVALNQADRLPAGALAQCLRDLRRLLTADGLTEVTVLPTSAVTPGGADDLVGAIAGVVQQRNAAEQRLLADVRAVAAELRAGVGDTEPDLDDGADRRLVGALGDAAGVPVVLTAVERDYRDQAIAAGGWPFAGWLRRLRPDPIRRLGLRRPEAVANADRSAGEVEPVLRRSSLAPPTAAQRAEVDLATGKLTDQITVGLPHRWADAVAAAAVPPGDRVAERLDQAIVNTPLGGRRPYWWRLAWLLQRVFALAAVAGVGWLIALMVLGWLQIRVTTPAVGPVPYPTLLLAAGLAAGLLLAGLVRLAARRGGRRRKAMVRKRLDAAIEASVQTQILGPVRTLLAAHRRTRDLLDTAVAFR</sequence>
<evidence type="ECO:0000313" key="4">
    <source>
        <dbReference type="Proteomes" id="UP000887023"/>
    </source>
</evidence>
<keyword evidence="4" id="KW-1185">Reference proteome</keyword>
<dbReference type="Pfam" id="PF01926">
    <property type="entry name" value="MMR_HSR1"/>
    <property type="match status" value="1"/>
</dbReference>
<dbReference type="SUPFAM" id="SSF52540">
    <property type="entry name" value="P-loop containing nucleoside triphosphate hydrolases"/>
    <property type="match status" value="1"/>
</dbReference>
<feature type="transmembrane region" description="Helical" evidence="1">
    <location>
        <begin position="479"/>
        <end position="502"/>
    </location>
</feature>
<dbReference type="InterPro" id="IPR006073">
    <property type="entry name" value="GTP-bd"/>
</dbReference>
<evidence type="ECO:0000256" key="1">
    <source>
        <dbReference type="SAM" id="Phobius"/>
    </source>
</evidence>
<reference evidence="3" key="1">
    <citation type="submission" date="2021-07" db="EMBL/GenBank/DDBJ databases">
        <title>Candidatus Kaistella beijingensis sp. nov. isolated from a municipal wastewater treatment plant is involved in sludge foaming.</title>
        <authorList>
            <person name="Song Y."/>
            <person name="Liu S.-J."/>
        </authorList>
    </citation>
    <scope>NUCLEOTIDE SEQUENCE</scope>
    <source>
        <strain evidence="3">DSM 43998</strain>
    </source>
</reference>
<organism evidence="3 4">
    <name type="scientific">Skermania pinensis</name>
    <dbReference type="NCBI Taxonomy" id="39122"/>
    <lineage>
        <taxon>Bacteria</taxon>
        <taxon>Bacillati</taxon>
        <taxon>Actinomycetota</taxon>
        <taxon>Actinomycetes</taxon>
        <taxon>Mycobacteriales</taxon>
        <taxon>Gordoniaceae</taxon>
        <taxon>Skermania</taxon>
    </lineage>
</organism>
<dbReference type="Gene3D" id="3.40.50.300">
    <property type="entry name" value="P-loop containing nucleotide triphosphate hydrolases"/>
    <property type="match status" value="1"/>
</dbReference>
<evidence type="ECO:0000313" key="3">
    <source>
        <dbReference type="EMBL" id="QXQ12550.1"/>
    </source>
</evidence>
<keyword evidence="1" id="KW-0472">Membrane</keyword>
<accession>A0ABX8S400</accession>
<dbReference type="PANTHER" id="PTHR42698">
    <property type="entry name" value="GTPASE ERA"/>
    <property type="match status" value="1"/>
</dbReference>
<feature type="domain" description="G" evidence="2">
    <location>
        <begin position="65"/>
        <end position="179"/>
    </location>
</feature>
<dbReference type="PANTHER" id="PTHR42698:SF1">
    <property type="entry name" value="GTPASE ERA, MITOCHONDRIAL"/>
    <property type="match status" value="1"/>
</dbReference>
<proteinExistence type="predicted"/>
<dbReference type="InterPro" id="IPR005662">
    <property type="entry name" value="GTPase_Era-like"/>
</dbReference>
<dbReference type="RefSeq" id="WP_083530064.1">
    <property type="nucleotide sequence ID" value="NZ_CBCRUZ010000025.1"/>
</dbReference>